<evidence type="ECO:0000256" key="4">
    <source>
        <dbReference type="ARBA" id="ARBA00022989"/>
    </source>
</evidence>
<dbReference type="Gene3D" id="1.20.1530.10">
    <property type="entry name" value="Na+/H+ antiporter like domain"/>
    <property type="match status" value="1"/>
</dbReference>
<feature type="transmembrane region" description="Helical" evidence="7">
    <location>
        <begin position="291"/>
        <end position="315"/>
    </location>
</feature>
<evidence type="ECO:0000313" key="8">
    <source>
        <dbReference type="EMBL" id="GGB35940.1"/>
    </source>
</evidence>
<dbReference type="InterPro" id="IPR023171">
    <property type="entry name" value="Na/H_antiporter_dom_sf"/>
</dbReference>
<dbReference type="NCBIfam" id="NF007112">
    <property type="entry name" value="PRK09561.1"/>
    <property type="match status" value="1"/>
</dbReference>
<keyword evidence="2 7" id="KW-1003">Cell membrane</keyword>
<dbReference type="InterPro" id="IPR004670">
    <property type="entry name" value="NhaA"/>
</dbReference>
<keyword evidence="7" id="KW-0050">Antiport</keyword>
<keyword evidence="7" id="KW-0915">Sodium</keyword>
<keyword evidence="5 7" id="KW-0472">Membrane</keyword>
<comment type="catalytic activity">
    <reaction evidence="7">
        <text>Na(+)(in) + 2 H(+)(out) = Na(+)(out) + 2 H(+)(in)</text>
        <dbReference type="Rhea" id="RHEA:29251"/>
        <dbReference type="ChEBI" id="CHEBI:15378"/>
        <dbReference type="ChEBI" id="CHEBI:29101"/>
    </reaction>
</comment>
<feature type="transmembrane region" description="Helical" evidence="7">
    <location>
        <begin position="154"/>
        <end position="175"/>
    </location>
</feature>
<evidence type="ECO:0000256" key="7">
    <source>
        <dbReference type="HAMAP-Rule" id="MF_01844"/>
    </source>
</evidence>
<proteinExistence type="inferred from homology"/>
<name>A0ABQ1IDC6_9GAMM</name>
<dbReference type="RefSeq" id="WP_188628629.1">
    <property type="nucleotide sequence ID" value="NZ_BMKE01000003.1"/>
</dbReference>
<keyword evidence="6 7" id="KW-0739">Sodium transport</keyword>
<keyword evidence="9" id="KW-1185">Reference proteome</keyword>
<feature type="transmembrane region" description="Helical" evidence="7">
    <location>
        <begin position="59"/>
        <end position="77"/>
    </location>
</feature>
<accession>A0ABQ1IDC6</accession>
<evidence type="ECO:0000256" key="5">
    <source>
        <dbReference type="ARBA" id="ARBA00023136"/>
    </source>
</evidence>
<dbReference type="NCBIfam" id="NF007111">
    <property type="entry name" value="PRK09560.1"/>
    <property type="match status" value="1"/>
</dbReference>
<dbReference type="EMBL" id="BMKE01000003">
    <property type="protein sequence ID" value="GGB35940.1"/>
    <property type="molecule type" value="Genomic_DNA"/>
</dbReference>
<comment type="function">
    <text evidence="7">Na(+)/H(+) antiporter that extrudes sodium in exchange for external protons.</text>
</comment>
<dbReference type="Proteomes" id="UP000646152">
    <property type="component" value="Unassembled WGS sequence"/>
</dbReference>
<comment type="subcellular location">
    <subcellularLocation>
        <location evidence="1">Cell inner membrane</location>
        <topology evidence="1">Multi-pass membrane protein</topology>
    </subcellularLocation>
    <subcellularLocation>
        <location evidence="7">Cell membrane</location>
        <topology evidence="7">Multi-pass membrane protein</topology>
    </subcellularLocation>
</comment>
<feature type="transmembrane region" description="Helical" evidence="7">
    <location>
        <begin position="181"/>
        <end position="197"/>
    </location>
</feature>
<organism evidence="8 9">
    <name type="scientific">Oceanisphaera marina</name>
    <dbReference type="NCBI Taxonomy" id="2017550"/>
    <lineage>
        <taxon>Bacteria</taxon>
        <taxon>Pseudomonadati</taxon>
        <taxon>Pseudomonadota</taxon>
        <taxon>Gammaproteobacteria</taxon>
        <taxon>Aeromonadales</taxon>
        <taxon>Aeromonadaceae</taxon>
        <taxon>Oceanisphaera</taxon>
    </lineage>
</organism>
<dbReference type="HAMAP" id="MF_01844">
    <property type="entry name" value="NhaA"/>
    <property type="match status" value="1"/>
</dbReference>
<keyword evidence="3 7" id="KW-0812">Transmembrane</keyword>
<evidence type="ECO:0000256" key="2">
    <source>
        <dbReference type="ARBA" id="ARBA00022475"/>
    </source>
</evidence>
<evidence type="ECO:0000256" key="1">
    <source>
        <dbReference type="ARBA" id="ARBA00004429"/>
    </source>
</evidence>
<comment type="caution">
    <text evidence="8">The sequence shown here is derived from an EMBL/GenBank/DDBJ whole genome shotgun (WGS) entry which is preliminary data.</text>
</comment>
<feature type="transmembrane region" description="Helical" evidence="7">
    <location>
        <begin position="361"/>
        <end position="378"/>
    </location>
</feature>
<evidence type="ECO:0000256" key="6">
    <source>
        <dbReference type="ARBA" id="ARBA00023201"/>
    </source>
</evidence>
<feature type="transmembrane region" description="Helical" evidence="7">
    <location>
        <begin position="327"/>
        <end position="349"/>
    </location>
</feature>
<feature type="transmembrane region" description="Helical" evidence="7">
    <location>
        <begin position="253"/>
        <end position="271"/>
    </location>
</feature>
<dbReference type="PANTHER" id="PTHR30341:SF0">
    <property type="entry name" value="NA(+)_H(+) ANTIPORTER NHAA"/>
    <property type="match status" value="1"/>
</dbReference>
<dbReference type="PANTHER" id="PTHR30341">
    <property type="entry name" value="SODIUM ION/PROTON ANTIPORTER NHAA-RELATED"/>
    <property type="match status" value="1"/>
</dbReference>
<evidence type="ECO:0000256" key="3">
    <source>
        <dbReference type="ARBA" id="ARBA00022692"/>
    </source>
</evidence>
<keyword evidence="7" id="KW-0813">Transport</keyword>
<dbReference type="NCBIfam" id="TIGR00773">
    <property type="entry name" value="NhaA"/>
    <property type="match status" value="1"/>
</dbReference>
<reference evidence="9" key="1">
    <citation type="journal article" date="2019" name="Int. J. Syst. Evol. Microbiol.">
        <title>The Global Catalogue of Microorganisms (GCM) 10K type strain sequencing project: providing services to taxonomists for standard genome sequencing and annotation.</title>
        <authorList>
            <consortium name="The Broad Institute Genomics Platform"/>
            <consortium name="The Broad Institute Genome Sequencing Center for Infectious Disease"/>
            <person name="Wu L."/>
            <person name="Ma J."/>
        </authorList>
    </citation>
    <scope>NUCLEOTIDE SEQUENCE [LARGE SCALE GENOMIC DNA]</scope>
    <source>
        <strain evidence="9">CGMCC 1.15923</strain>
    </source>
</reference>
<dbReference type="Pfam" id="PF06965">
    <property type="entry name" value="Na_H_antiport_1"/>
    <property type="match status" value="1"/>
</dbReference>
<feature type="transmembrane region" description="Helical" evidence="7">
    <location>
        <begin position="126"/>
        <end position="145"/>
    </location>
</feature>
<evidence type="ECO:0000313" key="9">
    <source>
        <dbReference type="Proteomes" id="UP000646152"/>
    </source>
</evidence>
<comment type="similarity">
    <text evidence="7">Belongs to the NhaA Na(+)/H(+) (TC 2.A.33) antiporter family.</text>
</comment>
<keyword evidence="4 7" id="KW-1133">Transmembrane helix</keyword>
<keyword evidence="7" id="KW-0406">Ion transport</keyword>
<protein>
    <recommendedName>
        <fullName evidence="7">Na(+)/H(+) antiporter NhaA</fullName>
    </recommendedName>
    <alternativeName>
        <fullName evidence="7">Sodium/proton antiporter NhaA</fullName>
    </alternativeName>
</protein>
<gene>
    <name evidence="7 8" type="primary">nhaA</name>
    <name evidence="8" type="ORF">GCM10011502_06280</name>
</gene>
<sequence length="393" mass="42151">MTYVLKRFLAMESAGGILLIVAAIIAMLMANTGLSEIYQNVLNTQIQLRISSLDLDKTLAHWVNDGLMAVFFLLIGLEVKRELVSGALSSREKAMFPALAAVGGMVFPALWFLVFNQGEGVNLNGWAIPTATDIAFALGVMALLGKRVPLSLKVFLLALAIIDDLGAIIIIALFYNHGLSIPALSVAALGIGGLFWLNRAQVHTLVPYLILGWIVWAAVLKSGVHATLAGVILGFLIPMYGRKFSPSRELEHFLHPWCAFFILPLFAFVNAGVSLQGLSLADLSSALPMGIMAGLLLGKPMGIFLTCWVAVRLGVAQLPAGVCMRQIFAVSMLCGIGFTMSIFISSLAFAGQEDLANLSRLGILLGSTLAATLGYTLLHRVLPRHQVKPALQL</sequence>
<feature type="transmembrane region" description="Helical" evidence="7">
    <location>
        <begin position="98"/>
        <end position="114"/>
    </location>
</feature>